<reference evidence="1 2" key="1">
    <citation type="submission" date="2019-03" db="EMBL/GenBank/DDBJ databases">
        <title>Single cell metagenomics reveals metabolic interactions within the superorganism composed of flagellate Streblomastix strix and complex community of Bacteroidetes bacteria on its surface.</title>
        <authorList>
            <person name="Treitli S.C."/>
            <person name="Kolisko M."/>
            <person name="Husnik F."/>
            <person name="Keeling P."/>
            <person name="Hampl V."/>
        </authorList>
    </citation>
    <scope>NUCLEOTIDE SEQUENCE [LARGE SCALE GENOMIC DNA]</scope>
    <source>
        <strain evidence="1">ST1C</strain>
    </source>
</reference>
<gene>
    <name evidence="1" type="ORF">EZS28_054521</name>
</gene>
<comment type="caution">
    <text evidence="1">The sequence shown here is derived from an EMBL/GenBank/DDBJ whole genome shotgun (WGS) entry which is preliminary data.</text>
</comment>
<evidence type="ECO:0000313" key="2">
    <source>
        <dbReference type="Proteomes" id="UP000324800"/>
    </source>
</evidence>
<sequence length="182" mass="20847">KLFNVNASSVAKYDLGIERDFYHAWKADKQGRQIDLNNIALEILNKDKKLNQKKEEIDRQFGYNFVRRNKNLKFGYPEQLDNYRARNCTKQVLAPFYKLIGEKVIAKLPLPQMIGNLDEASISQIMQDRRLVVSMLDDNSYAQPDVQKGLIGASIVPFITADGSYFPYCVLLNSAKVPKELV</sequence>
<feature type="non-terminal residue" evidence="1">
    <location>
        <position position="182"/>
    </location>
</feature>
<protein>
    <submittedName>
        <fullName evidence="1">Uncharacterized protein</fullName>
    </submittedName>
</protein>
<dbReference type="AlphaFoldDB" id="A0A5J4QJV5"/>
<dbReference type="Proteomes" id="UP000324800">
    <property type="component" value="Unassembled WGS sequence"/>
</dbReference>
<accession>A0A5J4QJV5</accession>
<proteinExistence type="predicted"/>
<feature type="non-terminal residue" evidence="1">
    <location>
        <position position="1"/>
    </location>
</feature>
<evidence type="ECO:0000313" key="1">
    <source>
        <dbReference type="EMBL" id="KAA6321695.1"/>
    </source>
</evidence>
<dbReference type="EMBL" id="SNRW01045155">
    <property type="protein sequence ID" value="KAA6321695.1"/>
    <property type="molecule type" value="Genomic_DNA"/>
</dbReference>
<name>A0A5J4QJV5_9EUKA</name>
<organism evidence="1 2">
    <name type="scientific">Streblomastix strix</name>
    <dbReference type="NCBI Taxonomy" id="222440"/>
    <lineage>
        <taxon>Eukaryota</taxon>
        <taxon>Metamonada</taxon>
        <taxon>Preaxostyla</taxon>
        <taxon>Oxymonadida</taxon>
        <taxon>Streblomastigidae</taxon>
        <taxon>Streblomastix</taxon>
    </lineage>
</organism>